<dbReference type="InterPro" id="IPR050490">
    <property type="entry name" value="Bact_solute-bd_prot1"/>
</dbReference>
<gene>
    <name evidence="2" type="ORF">J2744_002570</name>
</gene>
<name>A0A8J7RAY5_9EURY</name>
<dbReference type="InterPro" id="IPR006059">
    <property type="entry name" value="SBP"/>
</dbReference>
<sequence length="392" mass="43316">MDDAASDLPDDVGVPSYEAENEGATITVEELGDNVHEQRFQTAVTSGTGAPDLTALQNYDMLTYASQDSLTDVTDRIDEAGIREDIVAGKWRAVQYGGQDFGLPWDLGPTGMYYKRDQYADAGIDPDAIETWDDFIEEGQKLPDDAAMINLPQSDELPQFWRMLFRQLGGQPITEDGAVNIHSEESVRVAQLIADLQDSGITRTVGMWSSSWFTAFAEGTIATLPSAAWMDGTLRAELPDTAGNWGVYKLPAFEEGGNRASNRGGSNVAIPAQIEDEGKVSRAWDYALYVMTTPEIQNYMLEEYGLFPSLSTAYNADLYEESQDFYDGQAIYSLFAEVAENIEPYRYNEIQTEINNAISTELDNLLNGDKSPEQAMQDAAETVADREDRDLA</sequence>
<dbReference type="EMBL" id="JAGGKE010000012">
    <property type="protein sequence ID" value="MBP1902868.1"/>
    <property type="molecule type" value="Genomic_DNA"/>
</dbReference>
<feature type="region of interest" description="Disordered" evidence="1">
    <location>
        <begin position="365"/>
        <end position="392"/>
    </location>
</feature>
<feature type="compositionally biased region" description="Basic and acidic residues" evidence="1">
    <location>
        <begin position="383"/>
        <end position="392"/>
    </location>
</feature>
<dbReference type="AlphaFoldDB" id="A0A8J7RAY5"/>
<evidence type="ECO:0000313" key="2">
    <source>
        <dbReference type="EMBL" id="MBP1902868.1"/>
    </source>
</evidence>
<dbReference type="PANTHER" id="PTHR43649:SF12">
    <property type="entry name" value="DIACETYLCHITOBIOSE BINDING PROTEIN DASA"/>
    <property type="match status" value="1"/>
</dbReference>
<reference evidence="2 3" key="1">
    <citation type="submission" date="2021-03" db="EMBL/GenBank/DDBJ databases">
        <title>Genomic Encyclopedia of Type Strains, Phase IV (KMG-IV): sequencing the most valuable type-strain genomes for metagenomic binning, comparative biology and taxonomic classification.</title>
        <authorList>
            <person name="Goeker M."/>
        </authorList>
    </citation>
    <scope>NUCLEOTIDE SEQUENCE [LARGE SCALE GENOMIC DNA]</scope>
    <source>
        <strain evidence="2 3">DSM 12287</strain>
    </source>
</reference>
<evidence type="ECO:0000256" key="1">
    <source>
        <dbReference type="SAM" id="MobiDB-lite"/>
    </source>
</evidence>
<keyword evidence="2" id="KW-0813">Transport</keyword>
<dbReference type="RefSeq" id="WP_245203365.1">
    <property type="nucleotide sequence ID" value="NZ_BAAADX010000009.1"/>
</dbReference>
<keyword evidence="2" id="KW-0762">Sugar transport</keyword>
<evidence type="ECO:0000313" key="3">
    <source>
        <dbReference type="Proteomes" id="UP000770586"/>
    </source>
</evidence>
<dbReference type="SUPFAM" id="SSF53850">
    <property type="entry name" value="Periplasmic binding protein-like II"/>
    <property type="match status" value="1"/>
</dbReference>
<accession>A0A8J7RAY5</accession>
<dbReference type="CDD" id="cd13585">
    <property type="entry name" value="PBP2_TMBP_like"/>
    <property type="match status" value="1"/>
</dbReference>
<comment type="caution">
    <text evidence="2">The sequence shown here is derived from an EMBL/GenBank/DDBJ whole genome shotgun (WGS) entry which is preliminary data.</text>
</comment>
<organism evidence="2 3">
    <name type="scientific">Halorubrum trapanicum</name>
    <dbReference type="NCBI Taxonomy" id="29284"/>
    <lineage>
        <taxon>Archaea</taxon>
        <taxon>Methanobacteriati</taxon>
        <taxon>Methanobacteriota</taxon>
        <taxon>Stenosarchaea group</taxon>
        <taxon>Halobacteria</taxon>
        <taxon>Halobacteriales</taxon>
        <taxon>Haloferacaceae</taxon>
        <taxon>Halorubrum</taxon>
    </lineage>
</organism>
<keyword evidence="3" id="KW-1185">Reference proteome</keyword>
<proteinExistence type="predicted"/>
<protein>
    <submittedName>
        <fullName evidence="2">Multiple sugar transport system substrate-binding protein/lactose/L-arabinose transport system substrate-binding protein</fullName>
    </submittedName>
</protein>
<dbReference type="Gene3D" id="3.40.190.10">
    <property type="entry name" value="Periplasmic binding protein-like II"/>
    <property type="match status" value="1"/>
</dbReference>
<dbReference type="Proteomes" id="UP000770586">
    <property type="component" value="Unassembled WGS sequence"/>
</dbReference>
<dbReference type="Pfam" id="PF13416">
    <property type="entry name" value="SBP_bac_8"/>
    <property type="match status" value="1"/>
</dbReference>
<dbReference type="PANTHER" id="PTHR43649">
    <property type="entry name" value="ARABINOSE-BINDING PROTEIN-RELATED"/>
    <property type="match status" value="1"/>
</dbReference>